<proteinExistence type="predicted"/>
<reference evidence="2 3" key="1">
    <citation type="submission" date="2024-01" db="EMBL/GenBank/DDBJ databases">
        <title>The genomes of 5 underutilized Papilionoideae crops provide insights into root nodulation and disease resistanc.</title>
        <authorList>
            <person name="Jiang F."/>
        </authorList>
    </citation>
    <scope>NUCLEOTIDE SEQUENCE [LARGE SCALE GENOMIC DNA]</scope>
    <source>
        <strain evidence="2">DUOXIRENSHENG_FW03</strain>
        <tissue evidence="2">Leaves</tissue>
    </source>
</reference>
<comment type="caution">
    <text evidence="2">The sequence shown here is derived from an EMBL/GenBank/DDBJ whole genome shotgun (WGS) entry which is preliminary data.</text>
</comment>
<name>A0AAN9SM04_PSOTE</name>
<sequence>MFLNTVERRLGEQAGSGFQRLPSRTCQSSHPPNASPLSHHPQDIDEVGNDGENGVWRLTNEGEVALEP</sequence>
<organism evidence="2 3">
    <name type="scientific">Psophocarpus tetragonolobus</name>
    <name type="common">Winged bean</name>
    <name type="synonym">Dolichos tetragonolobus</name>
    <dbReference type="NCBI Taxonomy" id="3891"/>
    <lineage>
        <taxon>Eukaryota</taxon>
        <taxon>Viridiplantae</taxon>
        <taxon>Streptophyta</taxon>
        <taxon>Embryophyta</taxon>
        <taxon>Tracheophyta</taxon>
        <taxon>Spermatophyta</taxon>
        <taxon>Magnoliopsida</taxon>
        <taxon>eudicotyledons</taxon>
        <taxon>Gunneridae</taxon>
        <taxon>Pentapetalae</taxon>
        <taxon>rosids</taxon>
        <taxon>fabids</taxon>
        <taxon>Fabales</taxon>
        <taxon>Fabaceae</taxon>
        <taxon>Papilionoideae</taxon>
        <taxon>50 kb inversion clade</taxon>
        <taxon>NPAAA clade</taxon>
        <taxon>indigoferoid/millettioid clade</taxon>
        <taxon>Phaseoleae</taxon>
        <taxon>Psophocarpus</taxon>
    </lineage>
</organism>
<dbReference type="AlphaFoldDB" id="A0AAN9SM04"/>
<evidence type="ECO:0000313" key="3">
    <source>
        <dbReference type="Proteomes" id="UP001386955"/>
    </source>
</evidence>
<feature type="region of interest" description="Disordered" evidence="1">
    <location>
        <begin position="1"/>
        <end position="68"/>
    </location>
</feature>
<dbReference type="Proteomes" id="UP001386955">
    <property type="component" value="Unassembled WGS sequence"/>
</dbReference>
<keyword evidence="3" id="KW-1185">Reference proteome</keyword>
<gene>
    <name evidence="2" type="ORF">VNO78_11206</name>
</gene>
<evidence type="ECO:0000313" key="2">
    <source>
        <dbReference type="EMBL" id="KAK7400008.1"/>
    </source>
</evidence>
<evidence type="ECO:0000256" key="1">
    <source>
        <dbReference type="SAM" id="MobiDB-lite"/>
    </source>
</evidence>
<feature type="compositionally biased region" description="Polar residues" evidence="1">
    <location>
        <begin position="22"/>
        <end position="36"/>
    </location>
</feature>
<dbReference type="EMBL" id="JAYMYS010000003">
    <property type="protein sequence ID" value="KAK7400008.1"/>
    <property type="molecule type" value="Genomic_DNA"/>
</dbReference>
<accession>A0AAN9SM04</accession>
<feature type="compositionally biased region" description="Basic and acidic residues" evidence="1">
    <location>
        <begin position="1"/>
        <end position="11"/>
    </location>
</feature>
<protein>
    <submittedName>
        <fullName evidence="2">Uncharacterized protein</fullName>
    </submittedName>
</protein>